<protein>
    <submittedName>
        <fullName evidence="1">DUF4440 domain-containing protein</fullName>
    </submittedName>
</protein>
<evidence type="ECO:0000313" key="1">
    <source>
        <dbReference type="EMBL" id="NER15716.1"/>
    </source>
</evidence>
<organism evidence="1 2">
    <name type="scientific">Spongiivirga citrea</name>
    <dbReference type="NCBI Taxonomy" id="1481457"/>
    <lineage>
        <taxon>Bacteria</taxon>
        <taxon>Pseudomonadati</taxon>
        <taxon>Bacteroidota</taxon>
        <taxon>Flavobacteriia</taxon>
        <taxon>Flavobacteriales</taxon>
        <taxon>Flavobacteriaceae</taxon>
        <taxon>Spongiivirga</taxon>
    </lineage>
</organism>
<gene>
    <name evidence="1" type="ORF">GWK10_00745</name>
</gene>
<dbReference type="RefSeq" id="WP_164028989.1">
    <property type="nucleotide sequence ID" value="NZ_JAABOQ010000001.1"/>
</dbReference>
<comment type="caution">
    <text evidence="1">The sequence shown here is derived from an EMBL/GenBank/DDBJ whole genome shotgun (WGS) entry which is preliminary data.</text>
</comment>
<name>A0A6M0CD31_9FLAO</name>
<dbReference type="InterPro" id="IPR032710">
    <property type="entry name" value="NTF2-like_dom_sf"/>
</dbReference>
<reference evidence="1 2" key="1">
    <citation type="submission" date="2020-01" db="EMBL/GenBank/DDBJ databases">
        <title>Spongiivirga citrea KCTC 32990T.</title>
        <authorList>
            <person name="Wang G."/>
        </authorList>
    </citation>
    <scope>NUCLEOTIDE SEQUENCE [LARGE SCALE GENOMIC DNA]</scope>
    <source>
        <strain evidence="1 2">KCTC 32990</strain>
    </source>
</reference>
<dbReference type="SUPFAM" id="SSF54427">
    <property type="entry name" value="NTF2-like"/>
    <property type="match status" value="1"/>
</dbReference>
<dbReference type="Gene3D" id="3.10.450.50">
    <property type="match status" value="1"/>
</dbReference>
<evidence type="ECO:0000313" key="2">
    <source>
        <dbReference type="Proteomes" id="UP000474296"/>
    </source>
</evidence>
<sequence length="168" mass="19429">MKKQQYVLIFLLSITGFGNAQMHEKSDLYKTLRVQDSLLFNAAFSTCDTAYLENLFVEDFEFYHDKGGITKGRDTFLKPVKESCVQRDMNKPQPARRILIPGSLKVFPLRKNGVLYGAIQHGEHSFSSLNNDGVYVPGDIAKFTHVWILENKKWKLKRELSYDHQLQQ</sequence>
<dbReference type="Proteomes" id="UP000474296">
    <property type="component" value="Unassembled WGS sequence"/>
</dbReference>
<dbReference type="EMBL" id="JAABOQ010000001">
    <property type="protein sequence ID" value="NER15716.1"/>
    <property type="molecule type" value="Genomic_DNA"/>
</dbReference>
<keyword evidence="2" id="KW-1185">Reference proteome</keyword>
<dbReference type="AlphaFoldDB" id="A0A6M0CD31"/>
<accession>A0A6M0CD31</accession>
<proteinExistence type="predicted"/>